<evidence type="ECO:0000256" key="6">
    <source>
        <dbReference type="SAM" id="SignalP"/>
    </source>
</evidence>
<proteinExistence type="inferred from homology"/>
<dbReference type="PANTHER" id="PTHR47053">
    <property type="entry name" value="MUREIN DD-ENDOPEPTIDASE MEPH-RELATED"/>
    <property type="match status" value="1"/>
</dbReference>
<dbReference type="Proteomes" id="UP001597079">
    <property type="component" value="Unassembled WGS sequence"/>
</dbReference>
<keyword evidence="9" id="KW-1185">Reference proteome</keyword>
<feature type="compositionally biased region" description="Basic residues" evidence="5">
    <location>
        <begin position="55"/>
        <end position="64"/>
    </location>
</feature>
<comment type="caution">
    <text evidence="8">The sequence shown here is derived from an EMBL/GenBank/DDBJ whole genome shotgun (WGS) entry which is preliminary data.</text>
</comment>
<keyword evidence="2" id="KW-0645">Protease</keyword>
<name>A0ABW4JC23_9BACL</name>
<organism evidence="8 9">
    <name type="scientific">Alicyclobacillus fodiniaquatilis</name>
    <dbReference type="NCBI Taxonomy" id="1661150"/>
    <lineage>
        <taxon>Bacteria</taxon>
        <taxon>Bacillati</taxon>
        <taxon>Bacillota</taxon>
        <taxon>Bacilli</taxon>
        <taxon>Bacillales</taxon>
        <taxon>Alicyclobacillaceae</taxon>
        <taxon>Alicyclobacillus</taxon>
    </lineage>
</organism>
<evidence type="ECO:0000256" key="1">
    <source>
        <dbReference type="ARBA" id="ARBA00007074"/>
    </source>
</evidence>
<dbReference type="InterPro" id="IPR051202">
    <property type="entry name" value="Peptidase_C40"/>
</dbReference>
<evidence type="ECO:0000256" key="4">
    <source>
        <dbReference type="ARBA" id="ARBA00022807"/>
    </source>
</evidence>
<keyword evidence="6" id="KW-0732">Signal</keyword>
<feature type="chain" id="PRO_5046991080" evidence="6">
    <location>
        <begin position="27"/>
        <end position="199"/>
    </location>
</feature>
<evidence type="ECO:0000313" key="9">
    <source>
        <dbReference type="Proteomes" id="UP001597079"/>
    </source>
</evidence>
<dbReference type="PROSITE" id="PS51935">
    <property type="entry name" value="NLPC_P60"/>
    <property type="match status" value="1"/>
</dbReference>
<dbReference type="InterPro" id="IPR000064">
    <property type="entry name" value="NLP_P60_dom"/>
</dbReference>
<feature type="domain" description="NlpC/P60" evidence="7">
    <location>
        <begin position="67"/>
        <end position="198"/>
    </location>
</feature>
<dbReference type="SUPFAM" id="SSF54001">
    <property type="entry name" value="Cysteine proteinases"/>
    <property type="match status" value="1"/>
</dbReference>
<dbReference type="PANTHER" id="PTHR47053:SF1">
    <property type="entry name" value="MUREIN DD-ENDOPEPTIDASE MEPH-RELATED"/>
    <property type="match status" value="1"/>
</dbReference>
<evidence type="ECO:0000256" key="2">
    <source>
        <dbReference type="ARBA" id="ARBA00022670"/>
    </source>
</evidence>
<evidence type="ECO:0000256" key="5">
    <source>
        <dbReference type="SAM" id="MobiDB-lite"/>
    </source>
</evidence>
<sequence length="199" mass="21851">MFKRLLSVSALTAAILLCLSPMQARAATVSPTTSAKTHKFRNETKKPLSLSAEKKRTKNKKTAHPAKNTFAATLRTARSLLGVHYDWGGASPKTGFDCSGFIQYIFGVHGIHLPRTASAQAEVGKRVQLNQLRPGDLLFFTNTYANHLANKVTHVALYVGNGNVIESSSVHNEGVVVLHNLLQDPWYKSRYYGARDVMG</sequence>
<evidence type="ECO:0000313" key="8">
    <source>
        <dbReference type="EMBL" id="MFD1673891.1"/>
    </source>
</evidence>
<protein>
    <submittedName>
        <fullName evidence="8">C40 family peptidase</fullName>
    </submittedName>
</protein>
<dbReference type="EMBL" id="JBHUCX010000013">
    <property type="protein sequence ID" value="MFD1673891.1"/>
    <property type="molecule type" value="Genomic_DNA"/>
</dbReference>
<accession>A0ABW4JC23</accession>
<reference evidence="9" key="1">
    <citation type="journal article" date="2019" name="Int. J. Syst. Evol. Microbiol.">
        <title>The Global Catalogue of Microorganisms (GCM) 10K type strain sequencing project: providing services to taxonomists for standard genome sequencing and annotation.</title>
        <authorList>
            <consortium name="The Broad Institute Genomics Platform"/>
            <consortium name="The Broad Institute Genome Sequencing Center for Infectious Disease"/>
            <person name="Wu L."/>
            <person name="Ma J."/>
        </authorList>
    </citation>
    <scope>NUCLEOTIDE SEQUENCE [LARGE SCALE GENOMIC DNA]</scope>
    <source>
        <strain evidence="9">CGMCC 1.12286</strain>
    </source>
</reference>
<comment type="similarity">
    <text evidence="1">Belongs to the peptidase C40 family.</text>
</comment>
<feature type="region of interest" description="Disordered" evidence="5">
    <location>
        <begin position="28"/>
        <end position="64"/>
    </location>
</feature>
<dbReference type="InterPro" id="IPR038765">
    <property type="entry name" value="Papain-like_cys_pep_sf"/>
</dbReference>
<evidence type="ECO:0000256" key="3">
    <source>
        <dbReference type="ARBA" id="ARBA00022801"/>
    </source>
</evidence>
<dbReference type="Pfam" id="PF00877">
    <property type="entry name" value="NLPC_P60"/>
    <property type="match status" value="1"/>
</dbReference>
<dbReference type="Gene3D" id="3.90.1720.10">
    <property type="entry name" value="endopeptidase domain like (from Nostoc punctiforme)"/>
    <property type="match status" value="1"/>
</dbReference>
<feature type="signal peptide" evidence="6">
    <location>
        <begin position="1"/>
        <end position="26"/>
    </location>
</feature>
<keyword evidence="3" id="KW-0378">Hydrolase</keyword>
<keyword evidence="4" id="KW-0788">Thiol protease</keyword>
<dbReference type="RefSeq" id="WP_377941470.1">
    <property type="nucleotide sequence ID" value="NZ_JBHUCX010000013.1"/>
</dbReference>
<gene>
    <name evidence="8" type="ORF">ACFSB2_04105</name>
</gene>
<evidence type="ECO:0000259" key="7">
    <source>
        <dbReference type="PROSITE" id="PS51935"/>
    </source>
</evidence>